<dbReference type="AlphaFoldDB" id="A0AAN6TE68"/>
<sequence length="135" mass="14250">MVPGWKGRRGLKWRRSRIGSHPHQSGARASPAQAVSANASSPPQISQVASPQKNRHPAATVLRAATAWQPARPRQTAGADQPSTAASHFEASGICNACMHRTITKCITISGVFCLGAGKRFSGRFSYGSPDASNT</sequence>
<reference evidence="2" key="1">
    <citation type="journal article" date="2023" name="Mol. Phylogenet. Evol.">
        <title>Genome-scale phylogeny and comparative genomics of the fungal order Sordariales.</title>
        <authorList>
            <person name="Hensen N."/>
            <person name="Bonometti L."/>
            <person name="Westerberg I."/>
            <person name="Brannstrom I.O."/>
            <person name="Guillou S."/>
            <person name="Cros-Aarteil S."/>
            <person name="Calhoun S."/>
            <person name="Haridas S."/>
            <person name="Kuo A."/>
            <person name="Mondo S."/>
            <person name="Pangilinan J."/>
            <person name="Riley R."/>
            <person name="LaButti K."/>
            <person name="Andreopoulos B."/>
            <person name="Lipzen A."/>
            <person name="Chen C."/>
            <person name="Yan M."/>
            <person name="Daum C."/>
            <person name="Ng V."/>
            <person name="Clum A."/>
            <person name="Steindorff A."/>
            <person name="Ohm R.A."/>
            <person name="Martin F."/>
            <person name="Silar P."/>
            <person name="Natvig D.O."/>
            <person name="Lalanne C."/>
            <person name="Gautier V."/>
            <person name="Ament-Velasquez S.L."/>
            <person name="Kruys A."/>
            <person name="Hutchinson M.I."/>
            <person name="Powell A.J."/>
            <person name="Barry K."/>
            <person name="Miller A.N."/>
            <person name="Grigoriev I.V."/>
            <person name="Debuchy R."/>
            <person name="Gladieux P."/>
            <person name="Hiltunen Thoren M."/>
            <person name="Johannesson H."/>
        </authorList>
    </citation>
    <scope>NUCLEOTIDE SEQUENCE</scope>
    <source>
        <strain evidence="2">CBS 508.74</strain>
    </source>
</reference>
<evidence type="ECO:0000256" key="1">
    <source>
        <dbReference type="SAM" id="MobiDB-lite"/>
    </source>
</evidence>
<protein>
    <submittedName>
        <fullName evidence="2">Uncharacterized protein</fullName>
    </submittedName>
</protein>
<evidence type="ECO:0000313" key="3">
    <source>
        <dbReference type="Proteomes" id="UP001302812"/>
    </source>
</evidence>
<dbReference type="EMBL" id="MU853341">
    <property type="protein sequence ID" value="KAK4112753.1"/>
    <property type="molecule type" value="Genomic_DNA"/>
</dbReference>
<comment type="caution">
    <text evidence="2">The sequence shown here is derived from an EMBL/GenBank/DDBJ whole genome shotgun (WGS) entry which is preliminary data.</text>
</comment>
<dbReference type="Proteomes" id="UP001302812">
    <property type="component" value="Unassembled WGS sequence"/>
</dbReference>
<feature type="compositionally biased region" description="Basic residues" evidence="1">
    <location>
        <begin position="1"/>
        <end position="20"/>
    </location>
</feature>
<organism evidence="2 3">
    <name type="scientific">Canariomyces notabilis</name>
    <dbReference type="NCBI Taxonomy" id="2074819"/>
    <lineage>
        <taxon>Eukaryota</taxon>
        <taxon>Fungi</taxon>
        <taxon>Dikarya</taxon>
        <taxon>Ascomycota</taxon>
        <taxon>Pezizomycotina</taxon>
        <taxon>Sordariomycetes</taxon>
        <taxon>Sordariomycetidae</taxon>
        <taxon>Sordariales</taxon>
        <taxon>Chaetomiaceae</taxon>
        <taxon>Canariomyces</taxon>
    </lineage>
</organism>
<keyword evidence="3" id="KW-1185">Reference proteome</keyword>
<name>A0AAN6TE68_9PEZI</name>
<feature type="region of interest" description="Disordered" evidence="1">
    <location>
        <begin position="1"/>
        <end position="58"/>
    </location>
</feature>
<feature type="compositionally biased region" description="Polar residues" evidence="1">
    <location>
        <begin position="33"/>
        <end position="52"/>
    </location>
</feature>
<evidence type="ECO:0000313" key="2">
    <source>
        <dbReference type="EMBL" id="KAK4112753.1"/>
    </source>
</evidence>
<reference evidence="2" key="2">
    <citation type="submission" date="2023-05" db="EMBL/GenBank/DDBJ databases">
        <authorList>
            <consortium name="Lawrence Berkeley National Laboratory"/>
            <person name="Steindorff A."/>
            <person name="Hensen N."/>
            <person name="Bonometti L."/>
            <person name="Westerberg I."/>
            <person name="Brannstrom I.O."/>
            <person name="Guillou S."/>
            <person name="Cros-Aarteil S."/>
            <person name="Calhoun S."/>
            <person name="Haridas S."/>
            <person name="Kuo A."/>
            <person name="Mondo S."/>
            <person name="Pangilinan J."/>
            <person name="Riley R."/>
            <person name="Labutti K."/>
            <person name="Andreopoulos B."/>
            <person name="Lipzen A."/>
            <person name="Chen C."/>
            <person name="Yanf M."/>
            <person name="Daum C."/>
            <person name="Ng V."/>
            <person name="Clum A."/>
            <person name="Ohm R."/>
            <person name="Martin F."/>
            <person name="Silar P."/>
            <person name="Natvig D."/>
            <person name="Lalanne C."/>
            <person name="Gautier V."/>
            <person name="Ament-Velasquez S.L."/>
            <person name="Kruys A."/>
            <person name="Hutchinson M.I."/>
            <person name="Powell A.J."/>
            <person name="Barry K."/>
            <person name="Miller A.N."/>
            <person name="Grigoriev I.V."/>
            <person name="Debuchy R."/>
            <person name="Gladieux P."/>
            <person name="Thoren M.H."/>
            <person name="Johannesson H."/>
        </authorList>
    </citation>
    <scope>NUCLEOTIDE SEQUENCE</scope>
    <source>
        <strain evidence="2">CBS 508.74</strain>
    </source>
</reference>
<dbReference type="RefSeq" id="XP_064670323.1">
    <property type="nucleotide sequence ID" value="XM_064812798.1"/>
</dbReference>
<dbReference type="GeneID" id="89936923"/>
<proteinExistence type="predicted"/>
<gene>
    <name evidence="2" type="ORF">N656DRAFT_74050</name>
</gene>
<accession>A0AAN6TE68</accession>